<dbReference type="EMBL" id="JADFUA010000004">
    <property type="protein sequence ID" value="MBE9609542.1"/>
    <property type="molecule type" value="Genomic_DNA"/>
</dbReference>
<dbReference type="InterPro" id="IPR004629">
    <property type="entry name" value="WecG_TagA_CpsF"/>
</dbReference>
<keyword evidence="1" id="KW-0328">Glycosyltransferase</keyword>
<reference evidence="3 4" key="1">
    <citation type="submission" date="2020-10" db="EMBL/GenBank/DDBJ databases">
        <title>The genome sequence of Chitinilyticum litopenaei 4Y14.</title>
        <authorList>
            <person name="Liu Y."/>
        </authorList>
    </citation>
    <scope>NUCLEOTIDE SEQUENCE [LARGE SCALE GENOMIC DNA]</scope>
    <source>
        <strain evidence="3 4">4Y14</strain>
    </source>
</reference>
<dbReference type="NCBIfam" id="TIGR00696">
    <property type="entry name" value="wecG_tagA_cpsF"/>
    <property type="match status" value="1"/>
</dbReference>
<keyword evidence="2" id="KW-0808">Transferase</keyword>
<dbReference type="GO" id="GO:0016758">
    <property type="term" value="F:hexosyltransferase activity"/>
    <property type="evidence" value="ECO:0007669"/>
    <property type="project" value="TreeGrafter"/>
</dbReference>
<evidence type="ECO:0000256" key="2">
    <source>
        <dbReference type="ARBA" id="ARBA00022679"/>
    </source>
</evidence>
<keyword evidence="4" id="KW-1185">Reference proteome</keyword>
<evidence type="ECO:0000256" key="1">
    <source>
        <dbReference type="ARBA" id="ARBA00022676"/>
    </source>
</evidence>
<dbReference type="InterPro" id="IPR011004">
    <property type="entry name" value="Trimer_LpxA-like_sf"/>
</dbReference>
<dbReference type="Proteomes" id="UP000604481">
    <property type="component" value="Unassembled WGS sequence"/>
</dbReference>
<dbReference type="CDD" id="cd06533">
    <property type="entry name" value="Glyco_transf_WecG_TagA"/>
    <property type="match status" value="1"/>
</dbReference>
<evidence type="ECO:0000313" key="3">
    <source>
        <dbReference type="EMBL" id="MBE9609542.1"/>
    </source>
</evidence>
<dbReference type="PANTHER" id="PTHR34136:SF1">
    <property type="entry name" value="UDP-N-ACETYL-D-MANNOSAMINURONIC ACID TRANSFERASE"/>
    <property type="match status" value="1"/>
</dbReference>
<comment type="caution">
    <text evidence="3">The sequence shown here is derived from an EMBL/GenBank/DDBJ whole genome shotgun (WGS) entry which is preliminary data.</text>
</comment>
<dbReference type="PANTHER" id="PTHR34136">
    <property type="match status" value="1"/>
</dbReference>
<proteinExistence type="predicted"/>
<dbReference type="AlphaFoldDB" id="A0A8J7FKA6"/>
<sequence length="786" mass="85979">MNDISGTCRKLLGRALAASCTLLLLPLVFSARGRTALRAIGEVAAGRRCWIGGHTGDRAGLVSTARLHALLGLPDAGEAEQDALDLRQRGWLFDAALLLRYLWARLLGGARQTGYEARWPLLGLWLDNLDHGEILRQLADWAQQAGQRRIAFVNPHCANLATHHARYRSILNRADLLLPDGSGVLLAGRLLGTPMKANSNGTDLFPVLCRHWQQQGARLYLLGGQEGVADAVAARLLLEYPGIHVAGCRDGYFKDVDTPHVVTEIRKAAPDVLLVAMGAPLQDLWLAEHADALGVPLVIGVGGLFDFYSGRISRAPLWLRELGLEWCWRLAMEPARMWRRYLLGNAAFLLRVIAQRCQNSPAIHVQPVRGSGDKADAILLASRPLWQGAGDDPAALSLPLAGLSLIERSVMALVRQGVQHIHVLADLGYVELQELLGNGERWGIRLSWHHCGSGQALNQRLASLPLTDRAWLLAPGCLPEAPLVEEEGSWLLPDGSWSGWARVSAWQLQQVKGCLSRLPQAPSTFEGIVVRNPGELLRAQADLLARGQDFPPEYREIAHQVWIAPDVLLEPGVTLKGPALIGAGALIRRGSSIGPNVVLGAGCVLERNVRCDNALLENDSYVAEGITVQDMLQLHGQIHAVRMGCVASLQSSDCLVGTLHRAKSRVSWRDRLQALLLIMLMRAEDDSTQHDIPKRSHLREVWTGRRHLIGLPELPSRDGVSGKRTLRNGALRLSALRLADRALPLVSDAEQAWLTDLYGSAVPCNLAWRQVIRLSSYFKKASSSGQ</sequence>
<accession>A0A8J7FKA6</accession>
<name>A0A8J7FKA6_9NEIS</name>
<protein>
    <submittedName>
        <fullName evidence="3">WecB/TagA/CpsF family glycosyltransferase</fullName>
    </submittedName>
</protein>
<dbReference type="Gene3D" id="2.160.10.10">
    <property type="entry name" value="Hexapeptide repeat proteins"/>
    <property type="match status" value="1"/>
</dbReference>
<dbReference type="SUPFAM" id="SSF51161">
    <property type="entry name" value="Trimeric LpxA-like enzymes"/>
    <property type="match status" value="1"/>
</dbReference>
<dbReference type="RefSeq" id="WP_194116063.1">
    <property type="nucleotide sequence ID" value="NZ_JADFUA010000004.1"/>
</dbReference>
<evidence type="ECO:0000313" key="4">
    <source>
        <dbReference type="Proteomes" id="UP000604481"/>
    </source>
</evidence>
<dbReference type="Pfam" id="PF03808">
    <property type="entry name" value="Glyco_tran_WecG"/>
    <property type="match status" value="1"/>
</dbReference>
<organism evidence="3 4">
    <name type="scientific">Chitinilyticum piscinae</name>
    <dbReference type="NCBI Taxonomy" id="2866724"/>
    <lineage>
        <taxon>Bacteria</taxon>
        <taxon>Pseudomonadati</taxon>
        <taxon>Pseudomonadota</taxon>
        <taxon>Betaproteobacteria</taxon>
        <taxon>Neisseriales</taxon>
        <taxon>Chitinibacteraceae</taxon>
        <taxon>Chitinilyticum</taxon>
    </lineage>
</organism>
<gene>
    <name evidence="3" type="ORF">INR99_09270</name>
</gene>